<dbReference type="HOGENOM" id="CLU_2793850_0_0_1"/>
<evidence type="ECO:0000313" key="2">
    <source>
        <dbReference type="Proteomes" id="UP000008782"/>
    </source>
</evidence>
<accession>E3QQ34</accession>
<dbReference type="AlphaFoldDB" id="E3QQ34"/>
<organism evidence="2">
    <name type="scientific">Colletotrichum graminicola (strain M1.001 / M2 / FGSC 10212)</name>
    <name type="common">Maize anthracnose fungus</name>
    <name type="synonym">Glomerella graminicola</name>
    <dbReference type="NCBI Taxonomy" id="645133"/>
    <lineage>
        <taxon>Eukaryota</taxon>
        <taxon>Fungi</taxon>
        <taxon>Dikarya</taxon>
        <taxon>Ascomycota</taxon>
        <taxon>Pezizomycotina</taxon>
        <taxon>Sordariomycetes</taxon>
        <taxon>Hypocreomycetidae</taxon>
        <taxon>Glomerellales</taxon>
        <taxon>Glomerellaceae</taxon>
        <taxon>Colletotrichum</taxon>
        <taxon>Colletotrichum graminicola species complex</taxon>
    </lineage>
</organism>
<dbReference type="Proteomes" id="UP000008782">
    <property type="component" value="Unassembled WGS sequence"/>
</dbReference>
<dbReference type="RefSeq" id="XP_008096992.1">
    <property type="nucleotide sequence ID" value="XM_008098801.1"/>
</dbReference>
<reference evidence="2" key="1">
    <citation type="journal article" date="2012" name="Nat. Genet.">
        <title>Lifestyle transitions in plant pathogenic Colletotrichum fungi deciphered by genome and transcriptome analyses.</title>
        <authorList>
            <person name="O'Connell R.J."/>
            <person name="Thon M.R."/>
            <person name="Hacquard S."/>
            <person name="Amyotte S.G."/>
            <person name="Kleemann J."/>
            <person name="Torres M.F."/>
            <person name="Damm U."/>
            <person name="Buiate E.A."/>
            <person name="Epstein L."/>
            <person name="Alkan N."/>
            <person name="Altmueller J."/>
            <person name="Alvarado-Balderrama L."/>
            <person name="Bauser C.A."/>
            <person name="Becker C."/>
            <person name="Birren B.W."/>
            <person name="Chen Z."/>
            <person name="Choi J."/>
            <person name="Crouch J.A."/>
            <person name="Duvick J.P."/>
            <person name="Farman M.A."/>
            <person name="Gan P."/>
            <person name="Heiman D."/>
            <person name="Henrissat B."/>
            <person name="Howard R.J."/>
            <person name="Kabbage M."/>
            <person name="Koch C."/>
            <person name="Kracher B."/>
            <person name="Kubo Y."/>
            <person name="Law A.D."/>
            <person name="Lebrun M.-H."/>
            <person name="Lee Y.-H."/>
            <person name="Miyara I."/>
            <person name="Moore N."/>
            <person name="Neumann U."/>
            <person name="Nordstroem K."/>
            <person name="Panaccione D.G."/>
            <person name="Panstruga R."/>
            <person name="Place M."/>
            <person name="Proctor R.H."/>
            <person name="Prusky D."/>
            <person name="Rech G."/>
            <person name="Reinhardt R."/>
            <person name="Rollins J.A."/>
            <person name="Rounsley S."/>
            <person name="Schardl C.L."/>
            <person name="Schwartz D.C."/>
            <person name="Shenoy N."/>
            <person name="Shirasu K."/>
            <person name="Sikhakolli U.R."/>
            <person name="Stueber K."/>
            <person name="Sukno S.A."/>
            <person name="Sweigard J.A."/>
            <person name="Takano Y."/>
            <person name="Takahara H."/>
            <person name="Trail F."/>
            <person name="van der Does H.C."/>
            <person name="Voll L.M."/>
            <person name="Will I."/>
            <person name="Young S."/>
            <person name="Zeng Q."/>
            <person name="Zhang J."/>
            <person name="Zhou S."/>
            <person name="Dickman M.B."/>
            <person name="Schulze-Lefert P."/>
            <person name="Ver Loren van Themaat E."/>
            <person name="Ma L.-J."/>
            <person name="Vaillancourt L.J."/>
        </authorList>
    </citation>
    <scope>NUCLEOTIDE SEQUENCE [LARGE SCALE GENOMIC DNA]</scope>
    <source>
        <strain evidence="2">M1.001 / M2 / FGSC 10212</strain>
    </source>
</reference>
<gene>
    <name evidence="1" type="ORF">GLRG_08116</name>
</gene>
<keyword evidence="2" id="KW-1185">Reference proteome</keyword>
<name>E3QQ34_COLGM</name>
<evidence type="ECO:0000313" key="1">
    <source>
        <dbReference type="EMBL" id="EFQ32972.1"/>
    </source>
</evidence>
<proteinExistence type="predicted"/>
<sequence length="68" mass="7462">MQGESEGIASIMPGDADIDLEMTIDEATYAILTLEVPPEYFNPDLATFFAERTTYNAVLASSRTLDQT</sequence>
<protein>
    <submittedName>
        <fullName evidence="1">Uncharacterized protein</fullName>
    </submittedName>
</protein>
<dbReference type="EMBL" id="GG697366">
    <property type="protein sequence ID" value="EFQ32972.1"/>
    <property type="molecule type" value="Genomic_DNA"/>
</dbReference>
<dbReference type="GeneID" id="24413481"/>
<dbReference type="VEuPathDB" id="FungiDB:GLRG_08116"/>